<evidence type="ECO:0000256" key="6">
    <source>
        <dbReference type="ARBA" id="ARBA00023054"/>
    </source>
</evidence>
<keyword evidence="3" id="KW-0963">Cytoplasm</keyword>
<dbReference type="Pfam" id="PF00784">
    <property type="entry name" value="MyTH4"/>
    <property type="match status" value="1"/>
</dbReference>
<dbReference type="Gene3D" id="1.20.5.190">
    <property type="match status" value="1"/>
</dbReference>
<dbReference type="Pfam" id="PF00063">
    <property type="entry name" value="Myosin_head"/>
    <property type="match status" value="1"/>
</dbReference>
<sequence length="943" mass="107839">PLLESFGNAKTVRNDNSSRFGKFVEIFLEDGLICGAITSQYLLEKSRVVFQAKTERNYHIFYEMLAGLPSQQRQRYCLQGAETYYYLNQGGNCEIPGKDDAEDFRRLLNTMEVLNFSVDEQNSIFRILSSVLHLGNVYFEKYETDCQEVATVVSATEIRTVAELLQVSPEGLQKAITFKVTETQREKIFTPLTVESAVDARDAIAKTLYSLLFSWLTDRINKLVYPRQEALSIAILDIYGFEDLNFNSFEQLCINYANEYMQFFFNRIVFQEEQEEYLREQIEWKEIPFSDNQPCIDLISQKPYGILRILDDQSCFPQATDHTFLQKCHYHHGTNPLYTKPKMPLPEFTIKHYAGKVTYQVHKFLDKNYDQVRQDVLDLFISSRTKVVANLFFGHAQVMARQRSLIRRSSTRTRRYKAPTVAARFQQSLLELVEKMERCNPFFVRCIKPNNKKEPGLFEADVVRTQLRYSGILETIRIRKEGFPIRIPFLVFIDRYRCLVDMWSNVIPNGSNCVEMLRSLCPVNPSMYYVGVTKLFLKEQLYQALESKRARAHHLAALTLQRYARTFFIKRRFRSLRRKIILLQSRARGYLARQRYRRMRHTLIKFRSLVHIYVNRRRYLKVSEVGTVTSQGAQGTCCHLLHVQWWVRTATAPSPLFPHPDGRAVASRCAAAAREVNAGCVVLVPPPALQPDPQLTLPLDINDYPMAKYVRGHFQVRCAPRPGSGELFPTGRQLLGEDLAVPVQILRFMGDPGLGGPQETLFGNYIVQKGLSVPGLRDELLAQAANQVWRNTNVNNEERGWLLLATCLSAFPPSAAFDKYLLKFVSDYAFAGYKPVCQRKLMQAMAHSQLGTAAARTFPPSLLEWTANRQQASMALDLHCFNGVCSTVQGHGAGQACAHPHCLAVGRGLAEGWRGWTVAMKAGAQWAELAGHDYVLDLVSDLE</sequence>
<name>A0A7L2K9A6_9PASS</name>
<dbReference type="FunFam" id="1.10.10.820:FF:000001">
    <property type="entry name" value="Myosin heavy chain"/>
    <property type="match status" value="1"/>
</dbReference>
<feature type="domain" description="Myosin motor" evidence="12">
    <location>
        <begin position="1"/>
        <end position="550"/>
    </location>
</feature>
<feature type="region of interest" description="Actin-binding" evidence="10">
    <location>
        <begin position="429"/>
        <end position="451"/>
    </location>
</feature>
<dbReference type="GO" id="GO:0005524">
    <property type="term" value="F:ATP binding"/>
    <property type="evidence" value="ECO:0007669"/>
    <property type="project" value="UniProtKB-KW"/>
</dbReference>
<keyword evidence="14" id="KW-1185">Reference proteome</keyword>
<dbReference type="InterPro" id="IPR038185">
    <property type="entry name" value="MyTH4_dom_sf"/>
</dbReference>
<evidence type="ECO:0000313" key="14">
    <source>
        <dbReference type="Proteomes" id="UP000549157"/>
    </source>
</evidence>
<evidence type="ECO:0000256" key="3">
    <source>
        <dbReference type="ARBA" id="ARBA00022490"/>
    </source>
</evidence>
<feature type="domain" description="MyTH4" evidence="11">
    <location>
        <begin position="718"/>
        <end position="869"/>
    </location>
</feature>
<dbReference type="PROSITE" id="PS51456">
    <property type="entry name" value="MYOSIN_MOTOR"/>
    <property type="match status" value="1"/>
</dbReference>
<organism evidence="13 14">
    <name type="scientific">Zosterops hypoxanthus</name>
    <dbReference type="NCBI Taxonomy" id="2485327"/>
    <lineage>
        <taxon>Eukaryota</taxon>
        <taxon>Metazoa</taxon>
        <taxon>Chordata</taxon>
        <taxon>Craniata</taxon>
        <taxon>Vertebrata</taxon>
        <taxon>Euteleostomi</taxon>
        <taxon>Archelosauria</taxon>
        <taxon>Archosauria</taxon>
        <taxon>Dinosauria</taxon>
        <taxon>Saurischia</taxon>
        <taxon>Theropoda</taxon>
        <taxon>Coelurosauria</taxon>
        <taxon>Aves</taxon>
        <taxon>Neognathae</taxon>
        <taxon>Neoaves</taxon>
        <taxon>Telluraves</taxon>
        <taxon>Australaves</taxon>
        <taxon>Passeriformes</taxon>
        <taxon>Sylvioidea</taxon>
        <taxon>Zosteropidae</taxon>
        <taxon>Zosterops</taxon>
    </lineage>
</organism>
<gene>
    <name evidence="13" type="primary">Myo15a</name>
    <name evidence="13" type="ORF">ZOSHYP_R08039</name>
</gene>
<feature type="non-terminal residue" evidence="13">
    <location>
        <position position="943"/>
    </location>
</feature>
<dbReference type="SMART" id="SM00015">
    <property type="entry name" value="IQ"/>
    <property type="match status" value="2"/>
</dbReference>
<keyword evidence="9 10" id="KW-0009">Actin-binding</keyword>
<dbReference type="Gene3D" id="1.20.58.530">
    <property type="match status" value="1"/>
</dbReference>
<keyword evidence="6" id="KW-0175">Coiled coil</keyword>
<evidence type="ECO:0000256" key="5">
    <source>
        <dbReference type="ARBA" id="ARBA00022840"/>
    </source>
</evidence>
<keyword evidence="5" id="KW-0067">ATP-binding</keyword>
<dbReference type="PANTHER" id="PTHR22692">
    <property type="entry name" value="MYOSIN VII, XV"/>
    <property type="match status" value="1"/>
</dbReference>
<dbReference type="PANTHER" id="PTHR22692:SF21">
    <property type="entry name" value="MYOSIN XVA"/>
    <property type="match status" value="1"/>
</dbReference>
<dbReference type="InterPro" id="IPR000048">
    <property type="entry name" value="IQ_motif_EF-hand-BS"/>
</dbReference>
<dbReference type="InterPro" id="IPR027417">
    <property type="entry name" value="P-loop_NTPase"/>
</dbReference>
<dbReference type="InterPro" id="IPR051567">
    <property type="entry name" value="Unconventional_Myosin_ATPase"/>
</dbReference>
<dbReference type="EMBL" id="VWYL01005136">
    <property type="protein sequence ID" value="NXR32035.1"/>
    <property type="molecule type" value="Genomic_DNA"/>
</dbReference>
<evidence type="ECO:0000256" key="8">
    <source>
        <dbReference type="ARBA" id="ARBA00023175"/>
    </source>
</evidence>
<accession>A0A7L2K9A6</accession>
<proteinExistence type="inferred from homology"/>
<dbReference type="PRINTS" id="PR00193">
    <property type="entry name" value="MYOSINHEAVY"/>
</dbReference>
<comment type="subcellular location">
    <subcellularLocation>
        <location evidence="1">Cytoplasm</location>
    </subcellularLocation>
</comment>
<dbReference type="PROSITE" id="PS51016">
    <property type="entry name" value="MYTH4"/>
    <property type="match status" value="1"/>
</dbReference>
<evidence type="ECO:0000256" key="10">
    <source>
        <dbReference type="PROSITE-ProRule" id="PRU00782"/>
    </source>
</evidence>
<evidence type="ECO:0000256" key="2">
    <source>
        <dbReference type="ARBA" id="ARBA00008314"/>
    </source>
</evidence>
<evidence type="ECO:0000313" key="13">
    <source>
        <dbReference type="EMBL" id="NXR32035.1"/>
    </source>
</evidence>
<evidence type="ECO:0000256" key="1">
    <source>
        <dbReference type="ARBA" id="ARBA00004496"/>
    </source>
</evidence>
<feature type="non-terminal residue" evidence="13">
    <location>
        <position position="1"/>
    </location>
</feature>
<dbReference type="Gene3D" id="3.40.850.10">
    <property type="entry name" value="Kinesin motor domain"/>
    <property type="match status" value="1"/>
</dbReference>
<dbReference type="Gene3D" id="6.20.240.20">
    <property type="match status" value="1"/>
</dbReference>
<dbReference type="FunFam" id="1.20.58.530:FF:000005">
    <property type="entry name" value="unconventional myosin-IXa isoform X1"/>
    <property type="match status" value="1"/>
</dbReference>
<evidence type="ECO:0000256" key="7">
    <source>
        <dbReference type="ARBA" id="ARBA00023123"/>
    </source>
</evidence>
<dbReference type="Gene3D" id="1.20.120.720">
    <property type="entry name" value="Myosin VI head, motor domain, U50 subdomain"/>
    <property type="match status" value="1"/>
</dbReference>
<dbReference type="GO" id="GO:0016459">
    <property type="term" value="C:myosin complex"/>
    <property type="evidence" value="ECO:0007669"/>
    <property type="project" value="UniProtKB-KW"/>
</dbReference>
<dbReference type="SMART" id="SM00139">
    <property type="entry name" value="MyTH4"/>
    <property type="match status" value="1"/>
</dbReference>
<dbReference type="Gene3D" id="1.25.40.530">
    <property type="entry name" value="MyTH4 domain"/>
    <property type="match status" value="1"/>
</dbReference>
<dbReference type="GO" id="GO:0005737">
    <property type="term" value="C:cytoplasm"/>
    <property type="evidence" value="ECO:0007669"/>
    <property type="project" value="UniProtKB-SubCell"/>
</dbReference>
<evidence type="ECO:0000259" key="12">
    <source>
        <dbReference type="PROSITE" id="PS51456"/>
    </source>
</evidence>
<comment type="caution">
    <text evidence="10">Lacks conserved residue(s) required for the propagation of feature annotation.</text>
</comment>
<evidence type="ECO:0000256" key="4">
    <source>
        <dbReference type="ARBA" id="ARBA00022741"/>
    </source>
</evidence>
<dbReference type="PROSITE" id="PS50096">
    <property type="entry name" value="IQ"/>
    <property type="match status" value="2"/>
</dbReference>
<keyword evidence="8" id="KW-0505">Motor protein</keyword>
<dbReference type="SMART" id="SM00242">
    <property type="entry name" value="MYSc"/>
    <property type="match status" value="1"/>
</dbReference>
<dbReference type="InterPro" id="IPR001609">
    <property type="entry name" value="Myosin_head_motor_dom-like"/>
</dbReference>
<dbReference type="OrthoDB" id="8182952at2759"/>
<protein>
    <submittedName>
        <fullName evidence="13">MYO15 protein</fullName>
    </submittedName>
</protein>
<comment type="similarity">
    <text evidence="2 10">Belongs to the TRAFAC class myosin-kinesin ATPase superfamily. Myosin family.</text>
</comment>
<dbReference type="InterPro" id="IPR000857">
    <property type="entry name" value="MyTH4_dom"/>
</dbReference>
<keyword evidence="4" id="KW-0547">Nucleotide-binding</keyword>
<dbReference type="InterPro" id="IPR036961">
    <property type="entry name" value="Kinesin_motor_dom_sf"/>
</dbReference>
<evidence type="ECO:0000259" key="11">
    <source>
        <dbReference type="PROSITE" id="PS51016"/>
    </source>
</evidence>
<dbReference type="Proteomes" id="UP000549157">
    <property type="component" value="Unassembled WGS sequence"/>
</dbReference>
<dbReference type="GO" id="GO:0003774">
    <property type="term" value="F:cytoskeletal motor activity"/>
    <property type="evidence" value="ECO:0007669"/>
    <property type="project" value="InterPro"/>
</dbReference>
<dbReference type="AlphaFoldDB" id="A0A7L2K9A6"/>
<dbReference type="Gene3D" id="1.10.10.820">
    <property type="match status" value="1"/>
</dbReference>
<reference evidence="13 14" key="1">
    <citation type="submission" date="2019-09" db="EMBL/GenBank/DDBJ databases">
        <title>Bird 10,000 Genomes (B10K) Project - Family phase.</title>
        <authorList>
            <person name="Zhang G."/>
        </authorList>
    </citation>
    <scope>NUCLEOTIDE SEQUENCE [LARGE SCALE GENOMIC DNA]</scope>
    <source>
        <strain evidence="13">B10K-DU-001-36</strain>
        <tissue evidence="13">Muscle</tissue>
    </source>
</reference>
<keyword evidence="7 10" id="KW-0518">Myosin</keyword>
<dbReference type="SUPFAM" id="SSF52540">
    <property type="entry name" value="P-loop containing nucleoside triphosphate hydrolases"/>
    <property type="match status" value="1"/>
</dbReference>
<evidence type="ECO:0000256" key="9">
    <source>
        <dbReference type="ARBA" id="ARBA00023203"/>
    </source>
</evidence>
<comment type="caution">
    <text evidence="13">The sequence shown here is derived from an EMBL/GenBank/DDBJ whole genome shotgun (WGS) entry which is preliminary data.</text>
</comment>
<dbReference type="GO" id="GO:0003779">
    <property type="term" value="F:actin binding"/>
    <property type="evidence" value="ECO:0007669"/>
    <property type="project" value="UniProtKB-KW"/>
</dbReference>